<gene>
    <name evidence="1" type="ORF">KIN20_014869</name>
</gene>
<organism evidence="1 2">
    <name type="scientific">Parelaphostrongylus tenuis</name>
    <name type="common">Meningeal worm</name>
    <dbReference type="NCBI Taxonomy" id="148309"/>
    <lineage>
        <taxon>Eukaryota</taxon>
        <taxon>Metazoa</taxon>
        <taxon>Ecdysozoa</taxon>
        <taxon>Nematoda</taxon>
        <taxon>Chromadorea</taxon>
        <taxon>Rhabditida</taxon>
        <taxon>Rhabditina</taxon>
        <taxon>Rhabditomorpha</taxon>
        <taxon>Strongyloidea</taxon>
        <taxon>Metastrongylidae</taxon>
        <taxon>Parelaphostrongylus</taxon>
    </lineage>
</organism>
<name>A0AAD5MHK3_PARTN</name>
<accession>A0AAD5MHK3</accession>
<protein>
    <submittedName>
        <fullName evidence="1">Uncharacterized protein</fullName>
    </submittedName>
</protein>
<sequence length="96" mass="10956">MMNFVFTYLLPQKAFSLQFDKVPLNEKKVADGYEWECKKEEDGTAEVFSRPVNPPSCSGHPIGKQPAASYFNYKKKSHRLSLEQYFPTSLIAVSFA</sequence>
<keyword evidence="2" id="KW-1185">Reference proteome</keyword>
<comment type="caution">
    <text evidence="1">The sequence shown here is derived from an EMBL/GenBank/DDBJ whole genome shotgun (WGS) entry which is preliminary data.</text>
</comment>
<dbReference type="AlphaFoldDB" id="A0AAD5MHK3"/>
<proteinExistence type="predicted"/>
<evidence type="ECO:0000313" key="1">
    <source>
        <dbReference type="EMBL" id="KAJ1356903.1"/>
    </source>
</evidence>
<dbReference type="EMBL" id="JAHQIW010002961">
    <property type="protein sequence ID" value="KAJ1356903.1"/>
    <property type="molecule type" value="Genomic_DNA"/>
</dbReference>
<reference evidence="1" key="1">
    <citation type="submission" date="2021-06" db="EMBL/GenBank/DDBJ databases">
        <title>Parelaphostrongylus tenuis whole genome reference sequence.</title>
        <authorList>
            <person name="Garwood T.J."/>
            <person name="Larsen P.A."/>
            <person name="Fountain-Jones N.M."/>
            <person name="Garbe J.R."/>
            <person name="Macchietto M.G."/>
            <person name="Kania S.A."/>
            <person name="Gerhold R.W."/>
            <person name="Richards J.E."/>
            <person name="Wolf T.M."/>
        </authorList>
    </citation>
    <scope>NUCLEOTIDE SEQUENCE</scope>
    <source>
        <strain evidence="1">MNPRO001-30</strain>
        <tissue evidence="1">Meninges</tissue>
    </source>
</reference>
<evidence type="ECO:0000313" key="2">
    <source>
        <dbReference type="Proteomes" id="UP001196413"/>
    </source>
</evidence>
<dbReference type="Proteomes" id="UP001196413">
    <property type="component" value="Unassembled WGS sequence"/>
</dbReference>